<keyword evidence="1" id="KW-0862">Zinc</keyword>
<reference evidence="5" key="1">
    <citation type="journal article" date="2011" name="Proc. Natl. Acad. Sci. U.S.A.">
        <title>Obligate biotrophy features unraveled by the genomic analysis of rust fungi.</title>
        <authorList>
            <person name="Duplessis S."/>
            <person name="Cuomo C.A."/>
            <person name="Lin Y.-C."/>
            <person name="Aerts A."/>
            <person name="Tisserant E."/>
            <person name="Veneault-Fourrey C."/>
            <person name="Joly D.L."/>
            <person name="Hacquard S."/>
            <person name="Amselem J."/>
            <person name="Cantarel B.L."/>
            <person name="Chiu R."/>
            <person name="Coutinho P.M."/>
            <person name="Feau N."/>
            <person name="Field M."/>
            <person name="Frey P."/>
            <person name="Gelhaye E."/>
            <person name="Goldberg J."/>
            <person name="Grabherr M.G."/>
            <person name="Kodira C.D."/>
            <person name="Kohler A."/>
            <person name="Kuees U."/>
            <person name="Lindquist E.A."/>
            <person name="Lucas S.M."/>
            <person name="Mago R."/>
            <person name="Mauceli E."/>
            <person name="Morin E."/>
            <person name="Murat C."/>
            <person name="Pangilinan J.L."/>
            <person name="Park R."/>
            <person name="Pearson M."/>
            <person name="Quesneville H."/>
            <person name="Rouhier N."/>
            <person name="Sakthikumar S."/>
            <person name="Salamov A.A."/>
            <person name="Schmutz J."/>
            <person name="Selles B."/>
            <person name="Shapiro H."/>
            <person name="Tanguay P."/>
            <person name="Tuskan G.A."/>
            <person name="Henrissat B."/>
            <person name="Van de Peer Y."/>
            <person name="Rouze P."/>
            <person name="Ellis J.G."/>
            <person name="Dodds P.N."/>
            <person name="Schein J.E."/>
            <person name="Zhong S."/>
            <person name="Hamelin R.C."/>
            <person name="Grigoriev I.V."/>
            <person name="Szabo L.J."/>
            <person name="Martin F."/>
        </authorList>
    </citation>
    <scope>NUCLEOTIDE SEQUENCE [LARGE SCALE GENOMIC DNA]</scope>
    <source>
        <strain evidence="5">98AG31 / pathotype 3-4-7</strain>
    </source>
</reference>
<feature type="region of interest" description="Disordered" evidence="2">
    <location>
        <begin position="204"/>
        <end position="241"/>
    </location>
</feature>
<accession>F4RIJ6</accession>
<dbReference type="OrthoDB" id="2516497at2759"/>
<keyword evidence="1" id="KW-0863">Zinc-finger</keyword>
<dbReference type="GO" id="GO:0008270">
    <property type="term" value="F:zinc ion binding"/>
    <property type="evidence" value="ECO:0007669"/>
    <property type="project" value="UniProtKB-KW"/>
</dbReference>
<proteinExistence type="predicted"/>
<dbReference type="AlphaFoldDB" id="F4RIJ6"/>
<evidence type="ECO:0000313" key="5">
    <source>
        <dbReference type="Proteomes" id="UP000001072"/>
    </source>
</evidence>
<dbReference type="KEGG" id="mlr:MELLADRAFT_105537"/>
<dbReference type="InterPro" id="IPR001878">
    <property type="entry name" value="Znf_CCHC"/>
</dbReference>
<protein>
    <recommendedName>
        <fullName evidence="3">CCHC-type domain-containing protein</fullName>
    </recommendedName>
</protein>
<keyword evidence="1" id="KW-0479">Metal-binding</keyword>
<dbReference type="EMBL" id="GL883103">
    <property type="protein sequence ID" value="EGG07578.1"/>
    <property type="molecule type" value="Genomic_DNA"/>
</dbReference>
<gene>
    <name evidence="4" type="ORF">MELLADRAFT_105537</name>
</gene>
<evidence type="ECO:0000313" key="4">
    <source>
        <dbReference type="EMBL" id="EGG07578.1"/>
    </source>
</evidence>
<evidence type="ECO:0000256" key="2">
    <source>
        <dbReference type="SAM" id="MobiDB-lite"/>
    </source>
</evidence>
<dbReference type="PROSITE" id="PS50158">
    <property type="entry name" value="ZF_CCHC"/>
    <property type="match status" value="1"/>
</dbReference>
<dbReference type="Proteomes" id="UP000001072">
    <property type="component" value="Unassembled WGS sequence"/>
</dbReference>
<evidence type="ECO:0000256" key="1">
    <source>
        <dbReference type="PROSITE-ProRule" id="PRU00047"/>
    </source>
</evidence>
<dbReference type="HOGENOM" id="CLU_1008592_0_0_1"/>
<dbReference type="VEuPathDB" id="FungiDB:MELLADRAFT_105537"/>
<dbReference type="InParanoid" id="F4RIJ6"/>
<feature type="domain" description="CCHC-type" evidence="3">
    <location>
        <begin position="53"/>
        <end position="67"/>
    </location>
</feature>
<dbReference type="GO" id="GO:0003676">
    <property type="term" value="F:nucleic acid binding"/>
    <property type="evidence" value="ECO:0007669"/>
    <property type="project" value="InterPro"/>
</dbReference>
<dbReference type="GeneID" id="18922642"/>
<name>F4RIJ6_MELLP</name>
<evidence type="ECO:0000259" key="3">
    <source>
        <dbReference type="PROSITE" id="PS50158"/>
    </source>
</evidence>
<keyword evidence="5" id="KW-1185">Reference proteome</keyword>
<organism evidence="5">
    <name type="scientific">Melampsora larici-populina (strain 98AG31 / pathotype 3-4-7)</name>
    <name type="common">Poplar leaf rust fungus</name>
    <dbReference type="NCBI Taxonomy" id="747676"/>
    <lineage>
        <taxon>Eukaryota</taxon>
        <taxon>Fungi</taxon>
        <taxon>Dikarya</taxon>
        <taxon>Basidiomycota</taxon>
        <taxon>Pucciniomycotina</taxon>
        <taxon>Pucciniomycetes</taxon>
        <taxon>Pucciniales</taxon>
        <taxon>Melampsoraceae</taxon>
        <taxon>Melampsora</taxon>
    </lineage>
</organism>
<dbReference type="RefSeq" id="XP_007408910.1">
    <property type="nucleotide sequence ID" value="XM_007408848.1"/>
</dbReference>
<sequence length="288" mass="31771">MAPNISEFRNNPIPSAADLAWFNSLDLRSQSEVFNWVITDRAHPCVRAGLDQCFLCGKFGHRYNSCKVKIGAMAFQHWRRATNGISYSMDMFNLTDEALATANSQFEPGILYANLSNENDNDDVTSFILTDEDVSKLDAIEKAAASSASEGQGNVEIVEHLAVVSNFLNPPPPRSKLKVDNMCLHLRLRSQLSMCPILEQIDRKASEDQHEGTSNVERVGGSLVVNPNKSANGDQGAAPRHKHNAGNTCYHCFNRGFAKGRAWSLSGAKRASILKTSICKRKASSERR</sequence>